<sequence>MTDDILNTTQNPDELRRLATALLTAQACEYEQRLHNLNTVNTTLEQRLHNLNTVTTTLEQRIHDLNAAMQAEKTAYEQRIRELEEALKLAHQWRFGRKSERLPASQKPLADEDAASDEADITRQLSDLLPVKEKTGKKPARHPLPRQETVLMPETGSTCPDCGSAMRHIRDEVNEVLEYVPAHFVVKRTVRPQYSCPCCDTVHSAVLPPAVIDKGQPGPGLLAQVVTAKVLDHLSLQWQQKIYAREGVQLPESTLTDWFGPTAAVLSPLAAALKRDLLRQPVLQADETPLQILDTRKGKVRKGYL</sequence>
<gene>
    <name evidence="5" type="ORF">BANRA_03159</name>
</gene>
<proteinExistence type="predicted"/>
<dbReference type="AlphaFoldDB" id="A0A3P5DU00"/>
<evidence type="ECO:0000256" key="1">
    <source>
        <dbReference type="SAM" id="MobiDB-lite"/>
    </source>
</evidence>
<reference evidence="5 6" key="1">
    <citation type="submission" date="2018-10" db="EMBL/GenBank/DDBJ databases">
        <authorList>
            <person name="Noll B N."/>
        </authorList>
    </citation>
    <scope>NUCLEOTIDE SEQUENCE [LARGE SCALE GENOMIC DNA]</scope>
    <source>
        <strain evidence="5">Ecoli022</strain>
    </source>
</reference>
<dbReference type="Proteomes" id="UP000281521">
    <property type="component" value="Unassembled WGS sequence"/>
</dbReference>
<dbReference type="InterPro" id="IPR024474">
    <property type="entry name" value="Znf_dom_IS66"/>
</dbReference>
<dbReference type="Pfam" id="PF13005">
    <property type="entry name" value="zf-IS66"/>
    <property type="match status" value="1"/>
</dbReference>
<dbReference type="PANTHER" id="PTHR33678:SF1">
    <property type="entry name" value="BLL1576 PROTEIN"/>
    <property type="match status" value="1"/>
</dbReference>
<protein>
    <submittedName>
        <fullName evidence="5">Transposase (Identified by ISEscan HMM)</fullName>
    </submittedName>
</protein>
<dbReference type="EMBL" id="UWXJ01000001">
    <property type="protein sequence ID" value="VCY84483.1"/>
    <property type="molecule type" value="Genomic_DNA"/>
</dbReference>
<dbReference type="InterPro" id="IPR004291">
    <property type="entry name" value="Transposase_IS66_central"/>
</dbReference>
<evidence type="ECO:0000313" key="5">
    <source>
        <dbReference type="EMBL" id="VCY84483.1"/>
    </source>
</evidence>
<feature type="domain" description="Transposase TnpC homeodomain" evidence="4">
    <location>
        <begin position="82"/>
        <end position="145"/>
    </location>
</feature>
<feature type="region of interest" description="Disordered" evidence="1">
    <location>
        <begin position="100"/>
        <end position="120"/>
    </location>
</feature>
<evidence type="ECO:0000259" key="2">
    <source>
        <dbReference type="Pfam" id="PF03050"/>
    </source>
</evidence>
<evidence type="ECO:0000259" key="4">
    <source>
        <dbReference type="Pfam" id="PF13007"/>
    </source>
</evidence>
<accession>A0A3P5DU00</accession>
<feature type="domain" description="Transposase IS66 zinc-finger binding" evidence="3">
    <location>
        <begin position="158"/>
        <end position="200"/>
    </location>
</feature>
<organism evidence="5 6">
    <name type="scientific">Escherichia coli</name>
    <dbReference type="NCBI Taxonomy" id="562"/>
    <lineage>
        <taxon>Bacteria</taxon>
        <taxon>Pseudomonadati</taxon>
        <taxon>Pseudomonadota</taxon>
        <taxon>Gammaproteobacteria</taxon>
        <taxon>Enterobacterales</taxon>
        <taxon>Enterobacteriaceae</taxon>
        <taxon>Escherichia</taxon>
    </lineage>
</organism>
<feature type="domain" description="Transposase IS66 central" evidence="2">
    <location>
        <begin position="214"/>
        <end position="305"/>
    </location>
</feature>
<evidence type="ECO:0000313" key="6">
    <source>
        <dbReference type="Proteomes" id="UP000281521"/>
    </source>
</evidence>
<dbReference type="InterPro" id="IPR052344">
    <property type="entry name" value="Transposase-related"/>
</dbReference>
<dbReference type="InterPro" id="IPR024463">
    <property type="entry name" value="Transposase_TnpC_homeodom"/>
</dbReference>
<dbReference type="PANTHER" id="PTHR33678">
    <property type="entry name" value="BLL1576 PROTEIN"/>
    <property type="match status" value="1"/>
</dbReference>
<dbReference type="Pfam" id="PF03050">
    <property type="entry name" value="DDE_Tnp_IS66"/>
    <property type="match status" value="1"/>
</dbReference>
<dbReference type="Pfam" id="PF13007">
    <property type="entry name" value="LZ_Tnp_IS66"/>
    <property type="match status" value="1"/>
</dbReference>
<evidence type="ECO:0000259" key="3">
    <source>
        <dbReference type="Pfam" id="PF13005"/>
    </source>
</evidence>
<name>A0A3P5DU00_ECOLX</name>